<dbReference type="EMBL" id="CP140154">
    <property type="protein sequence ID" value="WQG92134.1"/>
    <property type="molecule type" value="Genomic_DNA"/>
</dbReference>
<accession>A0ABZ0XN71</accession>
<organism evidence="1 2">
    <name type="scientific">Chitinophaga sancti</name>
    <dbReference type="NCBI Taxonomy" id="1004"/>
    <lineage>
        <taxon>Bacteria</taxon>
        <taxon>Pseudomonadati</taxon>
        <taxon>Bacteroidota</taxon>
        <taxon>Chitinophagia</taxon>
        <taxon>Chitinophagales</taxon>
        <taxon>Chitinophagaceae</taxon>
        <taxon>Chitinophaga</taxon>
    </lineage>
</organism>
<reference evidence="1 2" key="1">
    <citation type="submission" date="2023-11" db="EMBL/GenBank/DDBJ databases">
        <title>MicrobeMod: A computational toolkit for identifying prokaryotic methylation and restriction-modification with nanopore sequencing.</title>
        <authorList>
            <person name="Crits-Christoph A."/>
            <person name="Kang S.C."/>
            <person name="Lee H."/>
            <person name="Ostrov N."/>
        </authorList>
    </citation>
    <scope>NUCLEOTIDE SEQUENCE [LARGE SCALE GENOMIC DNA]</scope>
    <source>
        <strain evidence="1 2">ATCC 23090</strain>
    </source>
</reference>
<dbReference type="GO" id="GO:0006508">
    <property type="term" value="P:proteolysis"/>
    <property type="evidence" value="ECO:0007669"/>
    <property type="project" value="UniProtKB-KW"/>
</dbReference>
<dbReference type="GO" id="GO:0008233">
    <property type="term" value="F:peptidase activity"/>
    <property type="evidence" value="ECO:0007669"/>
    <property type="project" value="UniProtKB-KW"/>
</dbReference>
<evidence type="ECO:0000313" key="2">
    <source>
        <dbReference type="Proteomes" id="UP001326715"/>
    </source>
</evidence>
<gene>
    <name evidence="1" type="ORF">SR876_11520</name>
</gene>
<name>A0ABZ0XN71_9BACT</name>
<sequence>MSTINVQAQDTSHVITNDIDNFWKAFDSIQTISVKQQQVAVMKALYIDNGTDGLRTFMRLRNFDETRLVDVIEKYPKYWRSIRNNTLAIKPKIQSFEKYIREFKLIFPELRPATIYFTIGAIRAAGTVEDSIVLIGTEIAMGNKHTEVSEFPNARLANFFKNQDTNNIIPIVIHEYVHTQQKGEAKILLGQCIYEGACDFITELILKTPLNNSYLEYGRMHEKELMDVFKKEMLNEDFSNWLYNGTTATTMGDLGYFIGYTICKGYYRNSNNKAKAIRDIIRLDYADQPAVLQFLSLSGF</sequence>
<protein>
    <submittedName>
        <fullName evidence="1">DUF2268 domain-containing putative Zn-dependent protease</fullName>
    </submittedName>
</protein>
<dbReference type="RefSeq" id="WP_072366713.1">
    <property type="nucleotide sequence ID" value="NZ_CP139972.1"/>
</dbReference>
<proteinExistence type="predicted"/>
<keyword evidence="1" id="KW-0645">Protease</keyword>
<keyword evidence="1" id="KW-0378">Hydrolase</keyword>
<keyword evidence="2" id="KW-1185">Reference proteome</keyword>
<dbReference type="Pfam" id="PF25594">
    <property type="entry name" value="GldB_lipo"/>
    <property type="match status" value="1"/>
</dbReference>
<dbReference type="InterPro" id="IPR019853">
    <property type="entry name" value="GldB-like"/>
</dbReference>
<dbReference type="Proteomes" id="UP001326715">
    <property type="component" value="Chromosome"/>
</dbReference>
<evidence type="ECO:0000313" key="1">
    <source>
        <dbReference type="EMBL" id="WQG92134.1"/>
    </source>
</evidence>